<dbReference type="AlphaFoldDB" id="A0A6N7VV77"/>
<keyword evidence="2" id="KW-0472">Membrane</keyword>
<sequence length="226" mass="26788">MNTILLESKQINLEIWLPILISLITLIYTILNNNKLNKRTKKNEESNKLNEQWKKDFEIYKEEIRQKDMINTKLLTEIRTRASIVPYFNIVLNDNRIKRDKDSLILEVGLINIGKESATNIQLDPLYPEKKLEGYFIGKAYPGKQYHIYEYLSQYYAMATEEVTFKIVLNLPKGKEMSDFLNFRIKYEDLIGNTYQQEFRFGFYMINDSLGYSQDNSSYIPTTKEK</sequence>
<proteinExistence type="predicted"/>
<evidence type="ECO:0000313" key="4">
    <source>
        <dbReference type="Proteomes" id="UP000441925"/>
    </source>
</evidence>
<name>A0A6N7VV77_9FIRM</name>
<feature type="transmembrane region" description="Helical" evidence="2">
    <location>
        <begin position="15"/>
        <end position="31"/>
    </location>
</feature>
<comment type="caution">
    <text evidence="3">The sequence shown here is derived from an EMBL/GenBank/DDBJ whole genome shotgun (WGS) entry which is preliminary data.</text>
</comment>
<reference evidence="3 4" key="1">
    <citation type="submission" date="2019-08" db="EMBL/GenBank/DDBJ databases">
        <title>In-depth cultivation of the pig gut microbiome towards novel bacterial diversity and tailored functional studies.</title>
        <authorList>
            <person name="Wylensek D."/>
            <person name="Hitch T.C.A."/>
            <person name="Clavel T."/>
        </authorList>
    </citation>
    <scope>NUCLEOTIDE SEQUENCE [LARGE SCALE GENOMIC DNA]</scope>
    <source>
        <strain evidence="3 4">WCA-380-WT-2B</strain>
    </source>
</reference>
<feature type="coiled-coil region" evidence="1">
    <location>
        <begin position="32"/>
        <end position="63"/>
    </location>
</feature>
<evidence type="ECO:0000256" key="2">
    <source>
        <dbReference type="SAM" id="Phobius"/>
    </source>
</evidence>
<accession>A0A6N7VV77</accession>
<protein>
    <submittedName>
        <fullName evidence="3">Uncharacterized protein</fullName>
    </submittedName>
</protein>
<keyword evidence="2" id="KW-1133">Transmembrane helix</keyword>
<evidence type="ECO:0000313" key="3">
    <source>
        <dbReference type="EMBL" id="MSS78802.1"/>
    </source>
</evidence>
<dbReference type="Proteomes" id="UP000441925">
    <property type="component" value="Unassembled WGS sequence"/>
</dbReference>
<organism evidence="3 4">
    <name type="scientific">Anaerococcus porci</name>
    <dbReference type="NCBI Taxonomy" id="2652269"/>
    <lineage>
        <taxon>Bacteria</taxon>
        <taxon>Bacillati</taxon>
        <taxon>Bacillota</taxon>
        <taxon>Tissierellia</taxon>
        <taxon>Tissierellales</taxon>
        <taxon>Peptoniphilaceae</taxon>
        <taxon>Anaerococcus</taxon>
    </lineage>
</organism>
<keyword evidence="2" id="KW-0812">Transmembrane</keyword>
<keyword evidence="4" id="KW-1185">Reference proteome</keyword>
<keyword evidence="1" id="KW-0175">Coiled coil</keyword>
<dbReference type="EMBL" id="VULQ01000024">
    <property type="protein sequence ID" value="MSS78802.1"/>
    <property type="molecule type" value="Genomic_DNA"/>
</dbReference>
<gene>
    <name evidence="3" type="ORF">FYJ26_10510</name>
</gene>
<evidence type="ECO:0000256" key="1">
    <source>
        <dbReference type="SAM" id="Coils"/>
    </source>
</evidence>
<dbReference type="RefSeq" id="WP_154542188.1">
    <property type="nucleotide sequence ID" value="NZ_JAXDSU010000042.1"/>
</dbReference>